<dbReference type="GO" id="GO:0008654">
    <property type="term" value="P:phospholipid biosynthetic process"/>
    <property type="evidence" value="ECO:0007669"/>
    <property type="project" value="InterPro"/>
</dbReference>
<proteinExistence type="inferred from homology"/>
<dbReference type="Gene3D" id="1.20.120.1760">
    <property type="match status" value="1"/>
</dbReference>
<comment type="similarity">
    <text evidence="2">Belongs to the CDP-alcohol phosphatidyltransferase class-I family.</text>
</comment>
<reference evidence="4 5" key="1">
    <citation type="submission" date="2019-07" db="EMBL/GenBank/DDBJ databases">
        <title>Novel species isolated from glacier.</title>
        <authorList>
            <person name="Liu Q."/>
            <person name="Xin Y.-H."/>
        </authorList>
    </citation>
    <scope>NUCLEOTIDE SEQUENCE [LARGE SCALE GENOMIC DNA]</scope>
    <source>
        <strain evidence="4 5">LB1R16</strain>
    </source>
</reference>
<organism evidence="4 5">
    <name type="scientific">Glacieibacterium frigidum</name>
    <dbReference type="NCBI Taxonomy" id="2593303"/>
    <lineage>
        <taxon>Bacteria</taxon>
        <taxon>Pseudomonadati</taxon>
        <taxon>Pseudomonadota</taxon>
        <taxon>Alphaproteobacteria</taxon>
        <taxon>Sphingomonadales</taxon>
        <taxon>Sphingosinicellaceae</taxon>
        <taxon>Glacieibacterium</taxon>
    </lineage>
</organism>
<dbReference type="RefSeq" id="WP_143554955.1">
    <property type="nucleotide sequence ID" value="NZ_VJWA01000001.1"/>
</dbReference>
<dbReference type="GO" id="GO:0016020">
    <property type="term" value="C:membrane"/>
    <property type="evidence" value="ECO:0007669"/>
    <property type="project" value="InterPro"/>
</dbReference>
<evidence type="ECO:0000313" key="5">
    <source>
        <dbReference type="Proteomes" id="UP000317894"/>
    </source>
</evidence>
<gene>
    <name evidence="4" type="ORF">FMM06_04380</name>
</gene>
<dbReference type="InterPro" id="IPR000462">
    <property type="entry name" value="CDP-OH_P_trans"/>
</dbReference>
<keyword evidence="3" id="KW-1133">Transmembrane helix</keyword>
<accession>A0A552UGS0</accession>
<protein>
    <submittedName>
        <fullName evidence="4">CDP-alcohol phosphatidyltransferase family protein</fullName>
    </submittedName>
</protein>
<dbReference type="AlphaFoldDB" id="A0A552UGS0"/>
<comment type="caution">
    <text evidence="4">The sequence shown here is derived from an EMBL/GenBank/DDBJ whole genome shotgun (WGS) entry which is preliminary data.</text>
</comment>
<evidence type="ECO:0000313" key="4">
    <source>
        <dbReference type="EMBL" id="TRW17410.1"/>
    </source>
</evidence>
<dbReference type="Proteomes" id="UP000317894">
    <property type="component" value="Unassembled WGS sequence"/>
</dbReference>
<dbReference type="OrthoDB" id="8541463at2"/>
<keyword evidence="3" id="KW-0812">Transmembrane</keyword>
<keyword evidence="3" id="KW-0472">Membrane</keyword>
<evidence type="ECO:0000256" key="3">
    <source>
        <dbReference type="SAM" id="Phobius"/>
    </source>
</evidence>
<sequence>MFGLSAPERLARQLARLRLAAPERLRVADGVVVDTPALAHLIAGPPATVVDASGATLIEWDGGGTAVVAGTAGFFNTSLKKRETFLAFALDKTPVREIEDAFYYASYKGVTDIVTKYAWPVPALAVVRACVALRISPNMVTLVSILLSIAALPLFAGGWFGWGLACAWGMTFLDTVDGKLARVTVSYSKFGSYFDHIPDLVFPPLWWWAAMIGLRDAAPELADELTIAFWVVIATYLVGRLCEGVFELRHRFVPFVWRPRDARFRLVLARRNPNLIILTAGAVTDVAAESYLVMAGWCAVCAVIQLWNLVESEWTRRRGPLVSYLA</sequence>
<name>A0A552UGS0_9SPHN</name>
<dbReference type="EMBL" id="VJWA01000001">
    <property type="protein sequence ID" value="TRW17410.1"/>
    <property type="molecule type" value="Genomic_DNA"/>
</dbReference>
<dbReference type="InterPro" id="IPR048254">
    <property type="entry name" value="CDP_ALCOHOL_P_TRANSF_CS"/>
</dbReference>
<dbReference type="Pfam" id="PF01066">
    <property type="entry name" value="CDP-OH_P_transf"/>
    <property type="match status" value="1"/>
</dbReference>
<dbReference type="PROSITE" id="PS00379">
    <property type="entry name" value="CDP_ALCOHOL_P_TRANSF"/>
    <property type="match status" value="1"/>
</dbReference>
<keyword evidence="1 2" id="KW-0808">Transferase</keyword>
<evidence type="ECO:0000256" key="1">
    <source>
        <dbReference type="ARBA" id="ARBA00022679"/>
    </source>
</evidence>
<keyword evidence="5" id="KW-1185">Reference proteome</keyword>
<evidence type="ECO:0000256" key="2">
    <source>
        <dbReference type="RuleBase" id="RU003750"/>
    </source>
</evidence>
<dbReference type="InterPro" id="IPR043130">
    <property type="entry name" value="CDP-OH_PTrfase_TM_dom"/>
</dbReference>
<feature type="transmembrane region" description="Helical" evidence="3">
    <location>
        <begin position="142"/>
        <end position="162"/>
    </location>
</feature>
<dbReference type="GO" id="GO:0016780">
    <property type="term" value="F:phosphotransferase activity, for other substituted phosphate groups"/>
    <property type="evidence" value="ECO:0007669"/>
    <property type="project" value="InterPro"/>
</dbReference>